<dbReference type="SUPFAM" id="SSF56281">
    <property type="entry name" value="Metallo-hydrolase/oxidoreductase"/>
    <property type="match status" value="1"/>
</dbReference>
<dbReference type="Gene3D" id="3.40.50.10890">
    <property type="match status" value="1"/>
</dbReference>
<evidence type="ECO:0000313" key="5">
    <source>
        <dbReference type="Proteomes" id="UP000837857"/>
    </source>
</evidence>
<name>A0ABN8HWT7_9NEOP</name>
<evidence type="ECO:0000256" key="2">
    <source>
        <dbReference type="SAM" id="MobiDB-lite"/>
    </source>
</evidence>
<dbReference type="Proteomes" id="UP000837857">
    <property type="component" value="Chromosome 14"/>
</dbReference>
<accession>A0ABN8HWT7</accession>
<sequence>MISISCREADEYWSLHPELQDIPIYYASSLAKKCMAVYQTYVNAMNDRIRRQIAVNNPFIFRHISNLKVGPFNSPPLDLLPRGGSIEQPTTGSPTSRWVR</sequence>
<dbReference type="InterPro" id="IPR050698">
    <property type="entry name" value="MBL"/>
</dbReference>
<feature type="region of interest" description="Disordered" evidence="2">
    <location>
        <begin position="80"/>
        <end position="100"/>
    </location>
</feature>
<keyword evidence="1" id="KW-0378">Hydrolase</keyword>
<proteinExistence type="predicted"/>
<gene>
    <name evidence="4" type="ORF">IPOD504_LOCUS3484</name>
</gene>
<feature type="compositionally biased region" description="Polar residues" evidence="2">
    <location>
        <begin position="87"/>
        <end position="100"/>
    </location>
</feature>
<feature type="domain" description="Beta-Casp" evidence="3">
    <location>
        <begin position="10"/>
        <end position="65"/>
    </location>
</feature>
<dbReference type="InterPro" id="IPR036866">
    <property type="entry name" value="RibonucZ/Hydroxyglut_hydro"/>
</dbReference>
<dbReference type="PANTHER" id="PTHR11203">
    <property type="entry name" value="CLEAVAGE AND POLYADENYLATION SPECIFICITY FACTOR FAMILY MEMBER"/>
    <property type="match status" value="1"/>
</dbReference>
<evidence type="ECO:0000256" key="1">
    <source>
        <dbReference type="ARBA" id="ARBA00022801"/>
    </source>
</evidence>
<dbReference type="PANTHER" id="PTHR11203:SF11">
    <property type="entry name" value="CLEAVAGE AND POLYADENYLATION SPECIFICITY FACTOR SUBUNIT 3"/>
    <property type="match status" value="1"/>
</dbReference>
<reference evidence="4" key="1">
    <citation type="submission" date="2022-03" db="EMBL/GenBank/DDBJ databases">
        <authorList>
            <person name="Martin H S."/>
        </authorList>
    </citation>
    <scope>NUCLEOTIDE SEQUENCE</scope>
</reference>
<keyword evidence="5" id="KW-1185">Reference proteome</keyword>
<feature type="non-terminal residue" evidence="4">
    <location>
        <position position="100"/>
    </location>
</feature>
<dbReference type="InterPro" id="IPR022712">
    <property type="entry name" value="Beta_Casp"/>
</dbReference>
<dbReference type="Pfam" id="PF10996">
    <property type="entry name" value="Beta-Casp"/>
    <property type="match status" value="1"/>
</dbReference>
<evidence type="ECO:0000313" key="4">
    <source>
        <dbReference type="EMBL" id="CAH2041950.1"/>
    </source>
</evidence>
<organism evidence="4 5">
    <name type="scientific">Iphiclides podalirius</name>
    <name type="common">scarce swallowtail</name>
    <dbReference type="NCBI Taxonomy" id="110791"/>
    <lineage>
        <taxon>Eukaryota</taxon>
        <taxon>Metazoa</taxon>
        <taxon>Ecdysozoa</taxon>
        <taxon>Arthropoda</taxon>
        <taxon>Hexapoda</taxon>
        <taxon>Insecta</taxon>
        <taxon>Pterygota</taxon>
        <taxon>Neoptera</taxon>
        <taxon>Endopterygota</taxon>
        <taxon>Lepidoptera</taxon>
        <taxon>Glossata</taxon>
        <taxon>Ditrysia</taxon>
        <taxon>Papilionoidea</taxon>
        <taxon>Papilionidae</taxon>
        <taxon>Papilioninae</taxon>
        <taxon>Iphiclides</taxon>
    </lineage>
</organism>
<protein>
    <recommendedName>
        <fullName evidence="3">Beta-Casp domain-containing protein</fullName>
    </recommendedName>
</protein>
<evidence type="ECO:0000259" key="3">
    <source>
        <dbReference type="Pfam" id="PF10996"/>
    </source>
</evidence>
<dbReference type="EMBL" id="OW152826">
    <property type="protein sequence ID" value="CAH2041950.1"/>
    <property type="molecule type" value="Genomic_DNA"/>
</dbReference>